<keyword evidence="1" id="KW-0812">Transmembrane</keyword>
<dbReference type="Pfam" id="PF04307">
    <property type="entry name" value="YdjM"/>
    <property type="match status" value="1"/>
</dbReference>
<organism evidence="2 3">
    <name type="scientific">Candidatus Methanoperedens nitratireducens</name>
    <dbReference type="NCBI Taxonomy" id="1392998"/>
    <lineage>
        <taxon>Archaea</taxon>
        <taxon>Methanobacteriati</taxon>
        <taxon>Methanobacteriota</taxon>
        <taxon>Stenosarchaea group</taxon>
        <taxon>Methanomicrobia</taxon>
        <taxon>Methanosarcinales</taxon>
        <taxon>ANME-2 cluster</taxon>
        <taxon>Candidatus Methanoperedentaceae</taxon>
        <taxon>Candidatus Methanoperedens</taxon>
    </lineage>
</organism>
<keyword evidence="2" id="KW-0378">Hydrolase</keyword>
<feature type="transmembrane region" description="Helical" evidence="1">
    <location>
        <begin position="57"/>
        <end position="76"/>
    </location>
</feature>
<comment type="caution">
    <text evidence="2">The sequence shown here is derived from an EMBL/GenBank/DDBJ whole genome shotgun (WGS) entry which is preliminary data.</text>
</comment>
<dbReference type="PANTHER" id="PTHR40031:SF1">
    <property type="entry name" value="MEMBRANE-BOUND METAL-DEPENDENT HYDROLASE"/>
    <property type="match status" value="1"/>
</dbReference>
<dbReference type="EMBL" id="JMIY01000008">
    <property type="protein sequence ID" value="KCZ70490.1"/>
    <property type="molecule type" value="Genomic_DNA"/>
</dbReference>
<dbReference type="InterPro" id="IPR007404">
    <property type="entry name" value="YdjM-like"/>
</dbReference>
<proteinExistence type="predicted"/>
<evidence type="ECO:0000313" key="3">
    <source>
        <dbReference type="Proteomes" id="UP000027153"/>
    </source>
</evidence>
<feature type="transmembrane region" description="Helical" evidence="1">
    <location>
        <begin position="136"/>
        <end position="156"/>
    </location>
</feature>
<protein>
    <submittedName>
        <fullName evidence="2">Putative membrane-bound metal-dependent hydrolase</fullName>
    </submittedName>
</protein>
<keyword evidence="1" id="KW-0472">Membrane</keyword>
<accession>A0A062V531</accession>
<keyword evidence="1" id="KW-1133">Transmembrane helix</keyword>
<keyword evidence="3" id="KW-1185">Reference proteome</keyword>
<dbReference type="Proteomes" id="UP000027153">
    <property type="component" value="Unassembled WGS sequence"/>
</dbReference>
<reference evidence="2 3" key="1">
    <citation type="journal article" date="2013" name="Nature">
        <title>Anaerobic oxidation of methane coupled to nitrate reduction in a novel archaeal lineage.</title>
        <authorList>
            <person name="Haroon M.F."/>
            <person name="Hu S."/>
            <person name="Shi Y."/>
            <person name="Imelfort M."/>
            <person name="Keller J."/>
            <person name="Hugenholtz P."/>
            <person name="Yuan Z."/>
            <person name="Tyson G.W."/>
        </authorList>
    </citation>
    <scope>NUCLEOTIDE SEQUENCE [LARGE SCALE GENOMIC DNA]</scope>
    <source>
        <strain evidence="2 3">ANME-2d</strain>
    </source>
</reference>
<name>A0A062V531_9EURY</name>
<dbReference type="RefSeq" id="WP_048094017.1">
    <property type="nucleotide sequence ID" value="NZ_JMIY01000008.1"/>
</dbReference>
<feature type="transmembrane region" description="Helical" evidence="1">
    <location>
        <begin position="168"/>
        <end position="185"/>
    </location>
</feature>
<gene>
    <name evidence="2" type="ORF">ANME2D_03405</name>
</gene>
<dbReference type="GO" id="GO:0016787">
    <property type="term" value="F:hydrolase activity"/>
    <property type="evidence" value="ECO:0007669"/>
    <property type="project" value="UniProtKB-KW"/>
</dbReference>
<dbReference type="PANTHER" id="PTHR40031">
    <property type="entry name" value="HYPOTHETICAL MEMBRANE SPANNING PROTEIN"/>
    <property type="match status" value="1"/>
</dbReference>
<sequence>MDIFSHALLPYLIGKLFKRNKEEVTALVLGGLAPDFDVFILWINYLYPTFFLITHRGITHSLLFGFFTGIIILYLASRTRVKAKVSRFIDFRPTISYRMAVFAYAGVIIHLLLDYFTTKGIPLLYPLDTARWSAEVFFYTDIYLTILSLAIIIYLFKKPLQTNTITKFLVVFLVIFAILGTVRIVEKASAEDFLQSVNINAYPTSNPFDWYVLKESEDKLAIYQYNGLTRTSQYNETLLRLNIGPDGDDGENLDAALDAAGELPQIKMFRWRAYTSAVNASFSNETWLLEYYDPVQRAMMRDSPAVFRRAAANWSSIIVKVEAGKAVIL</sequence>
<dbReference type="AlphaFoldDB" id="A0A062V531"/>
<feature type="transmembrane region" description="Helical" evidence="1">
    <location>
        <begin position="24"/>
        <end position="45"/>
    </location>
</feature>
<evidence type="ECO:0000256" key="1">
    <source>
        <dbReference type="SAM" id="Phobius"/>
    </source>
</evidence>
<evidence type="ECO:0000313" key="2">
    <source>
        <dbReference type="EMBL" id="KCZ70490.1"/>
    </source>
</evidence>
<dbReference type="InterPro" id="IPR053170">
    <property type="entry name" value="Transcription_regulator"/>
</dbReference>
<dbReference type="OrthoDB" id="118042at2157"/>
<feature type="transmembrane region" description="Helical" evidence="1">
    <location>
        <begin position="97"/>
        <end position="116"/>
    </location>
</feature>